<dbReference type="Gene3D" id="1.50.10.20">
    <property type="match status" value="1"/>
</dbReference>
<evidence type="ECO:0000313" key="2">
    <source>
        <dbReference type="Proteomes" id="UP000541810"/>
    </source>
</evidence>
<dbReference type="SUPFAM" id="SSF48239">
    <property type="entry name" value="Terpenoid cyclases/Protein prenyltransferases"/>
    <property type="match status" value="1"/>
</dbReference>
<gene>
    <name evidence="1" type="ORF">HNQ40_000476</name>
</gene>
<dbReference type="RefSeq" id="WP_184676019.1">
    <property type="nucleotide sequence ID" value="NZ_JACHGY010000001.1"/>
</dbReference>
<comment type="caution">
    <text evidence="1">The sequence shown here is derived from an EMBL/GenBank/DDBJ whole genome shotgun (WGS) entry which is preliminary data.</text>
</comment>
<evidence type="ECO:0000313" key="1">
    <source>
        <dbReference type="EMBL" id="MBB6428670.1"/>
    </source>
</evidence>
<organism evidence="1 2">
    <name type="scientific">Algisphaera agarilytica</name>
    <dbReference type="NCBI Taxonomy" id="1385975"/>
    <lineage>
        <taxon>Bacteria</taxon>
        <taxon>Pseudomonadati</taxon>
        <taxon>Planctomycetota</taxon>
        <taxon>Phycisphaerae</taxon>
        <taxon>Phycisphaerales</taxon>
        <taxon>Phycisphaeraceae</taxon>
        <taxon>Algisphaera</taxon>
    </lineage>
</organism>
<name>A0A7X0LIW3_9BACT</name>
<accession>A0A7X0LIW3</accession>
<reference evidence="1 2" key="1">
    <citation type="submission" date="2020-08" db="EMBL/GenBank/DDBJ databases">
        <title>Genomic Encyclopedia of Type Strains, Phase IV (KMG-IV): sequencing the most valuable type-strain genomes for metagenomic binning, comparative biology and taxonomic classification.</title>
        <authorList>
            <person name="Goeker M."/>
        </authorList>
    </citation>
    <scope>NUCLEOTIDE SEQUENCE [LARGE SCALE GENOMIC DNA]</scope>
    <source>
        <strain evidence="1 2">DSM 103725</strain>
    </source>
</reference>
<sequence length="311" mass="34555">MKMLCPERLDAAVIFMQENARPLERELFRLEQSKGSAEDVLRELAAYQNDDGGYGHGLEPDARSALSSVLDTTCALQVLRRLKTAPDHPQVQQALEYLESAFDSELGLWPIRPMMPAGTPAAPWWTYRDSEHWAEKVAEGALNPTAEALGYWIEFGGDAQPPFIEQAESTVRAYLGQHRNALEMHDLMCVARLARTPGLEPEWAAELMERVARETATQVPTDPAQWTAYGLRPWGVAEAPGDPALAELPSGLLDAMLDHDIDGQGTDGAWAPSWDWHGLHTDEWPHAARAAKGLLTEQMLRVLRNFGRIEA</sequence>
<dbReference type="Proteomes" id="UP000541810">
    <property type="component" value="Unassembled WGS sequence"/>
</dbReference>
<protein>
    <submittedName>
        <fullName evidence="1">Uncharacterized protein</fullName>
    </submittedName>
</protein>
<keyword evidence="2" id="KW-1185">Reference proteome</keyword>
<proteinExistence type="predicted"/>
<dbReference type="AlphaFoldDB" id="A0A7X0LIW3"/>
<dbReference type="InterPro" id="IPR008930">
    <property type="entry name" value="Terpenoid_cyclase/PrenylTrfase"/>
</dbReference>
<dbReference type="EMBL" id="JACHGY010000001">
    <property type="protein sequence ID" value="MBB6428670.1"/>
    <property type="molecule type" value="Genomic_DNA"/>
</dbReference>